<dbReference type="EMBL" id="VSSQ01085715">
    <property type="protein sequence ID" value="MPN33285.1"/>
    <property type="molecule type" value="Genomic_DNA"/>
</dbReference>
<name>A0A645H2N7_9ZZZZ</name>
<evidence type="ECO:0000256" key="1">
    <source>
        <dbReference type="SAM" id="Phobius"/>
    </source>
</evidence>
<keyword evidence="1" id="KW-0472">Membrane</keyword>
<protein>
    <submittedName>
        <fullName evidence="2">Uncharacterized protein</fullName>
    </submittedName>
</protein>
<gene>
    <name evidence="2" type="ORF">SDC9_180770</name>
</gene>
<sequence length="119" mass="13471">MKFACLHCGQRYEIDDRFAGRSTPCQTCGNIMKIPVPIGNAVTVRDEVLHITSKEIEYRTRRRRKHRWMRRVIIAAVVLLLGMILGAIAMIVIETRDPHLYSTITGESEEDAIAPPPAL</sequence>
<keyword evidence="1" id="KW-1133">Transmembrane helix</keyword>
<comment type="caution">
    <text evidence="2">The sequence shown here is derived from an EMBL/GenBank/DDBJ whole genome shotgun (WGS) entry which is preliminary data.</text>
</comment>
<keyword evidence="1" id="KW-0812">Transmembrane</keyword>
<accession>A0A645H2N7</accession>
<feature type="transmembrane region" description="Helical" evidence="1">
    <location>
        <begin position="72"/>
        <end position="93"/>
    </location>
</feature>
<organism evidence="2">
    <name type="scientific">bioreactor metagenome</name>
    <dbReference type="NCBI Taxonomy" id="1076179"/>
    <lineage>
        <taxon>unclassified sequences</taxon>
        <taxon>metagenomes</taxon>
        <taxon>ecological metagenomes</taxon>
    </lineage>
</organism>
<evidence type="ECO:0000313" key="2">
    <source>
        <dbReference type="EMBL" id="MPN33285.1"/>
    </source>
</evidence>
<proteinExistence type="predicted"/>
<reference evidence="2" key="1">
    <citation type="submission" date="2019-08" db="EMBL/GenBank/DDBJ databases">
        <authorList>
            <person name="Kucharzyk K."/>
            <person name="Murdoch R.W."/>
            <person name="Higgins S."/>
            <person name="Loffler F."/>
        </authorList>
    </citation>
    <scope>NUCLEOTIDE SEQUENCE</scope>
</reference>
<dbReference type="AlphaFoldDB" id="A0A645H2N7"/>